<dbReference type="EMBL" id="SVNY01000002">
    <property type="protein sequence ID" value="MBE6832689.1"/>
    <property type="molecule type" value="Genomic_DNA"/>
</dbReference>
<organism evidence="2 3">
    <name type="scientific">Faecalispora sporosphaeroides</name>
    <dbReference type="NCBI Taxonomy" id="1549"/>
    <lineage>
        <taxon>Bacteria</taxon>
        <taxon>Bacillati</taxon>
        <taxon>Bacillota</taxon>
        <taxon>Clostridia</taxon>
        <taxon>Eubacteriales</taxon>
        <taxon>Oscillospiraceae</taxon>
        <taxon>Faecalispora</taxon>
    </lineage>
</organism>
<gene>
    <name evidence="2" type="ORF">E7512_03770</name>
</gene>
<evidence type="ECO:0000259" key="1">
    <source>
        <dbReference type="Pfam" id="PF00882"/>
    </source>
</evidence>
<protein>
    <submittedName>
        <fullName evidence="2">Phospholipase</fullName>
    </submittedName>
</protein>
<name>A0A928KW27_9FIRM</name>
<evidence type="ECO:0000313" key="2">
    <source>
        <dbReference type="EMBL" id="MBE6832689.1"/>
    </source>
</evidence>
<dbReference type="AlphaFoldDB" id="A0A928KW27"/>
<comment type="caution">
    <text evidence="2">The sequence shown here is derived from an EMBL/GenBank/DDBJ whole genome shotgun (WGS) entry which is preliminary data.</text>
</comment>
<proteinExistence type="predicted"/>
<reference evidence="2" key="1">
    <citation type="submission" date="2019-04" db="EMBL/GenBank/DDBJ databases">
        <title>Evolution of Biomass-Degrading Anaerobic Consortia Revealed by Metagenomics.</title>
        <authorList>
            <person name="Peng X."/>
        </authorList>
    </citation>
    <scope>NUCLEOTIDE SEQUENCE</scope>
    <source>
        <strain evidence="2">SIG551</strain>
    </source>
</reference>
<dbReference type="InterPro" id="IPR029002">
    <property type="entry name" value="PLPC/GPLD1"/>
</dbReference>
<accession>A0A928KW27</accession>
<sequence>MNSPNHVLIGLIVYEYVAEKYGVRLDRASFLKGNTSPDHSLSFLRPHRMRYCKDMVRRKIGRTCRLEWQDKNRQLSKKLGVLCHYYSDFLCLAHSSEFDGTLSEHIQYEQDLLFYMGNHMEYFKGLDYVPEIEVPLTVQEIYEHMHDRVHQKYELGQDFETELFFAIRSCIELVLYVFYHGRCVAEPAVQR</sequence>
<evidence type="ECO:0000313" key="3">
    <source>
        <dbReference type="Proteomes" id="UP000754750"/>
    </source>
</evidence>
<feature type="domain" description="Phospholipase C/D" evidence="1">
    <location>
        <begin position="6"/>
        <end position="126"/>
    </location>
</feature>
<dbReference type="RefSeq" id="WP_020073324.1">
    <property type="nucleotide sequence ID" value="NZ_JBKWRC010000001.1"/>
</dbReference>
<dbReference type="Proteomes" id="UP000754750">
    <property type="component" value="Unassembled WGS sequence"/>
</dbReference>
<dbReference type="Pfam" id="PF00882">
    <property type="entry name" value="Zn_dep_PLPC"/>
    <property type="match status" value="1"/>
</dbReference>